<name>A0A4Y2BLY6_ARAVE</name>
<organism evidence="1 2">
    <name type="scientific">Araneus ventricosus</name>
    <name type="common">Orbweaver spider</name>
    <name type="synonym">Epeira ventricosa</name>
    <dbReference type="NCBI Taxonomy" id="182803"/>
    <lineage>
        <taxon>Eukaryota</taxon>
        <taxon>Metazoa</taxon>
        <taxon>Ecdysozoa</taxon>
        <taxon>Arthropoda</taxon>
        <taxon>Chelicerata</taxon>
        <taxon>Arachnida</taxon>
        <taxon>Araneae</taxon>
        <taxon>Araneomorphae</taxon>
        <taxon>Entelegynae</taxon>
        <taxon>Araneoidea</taxon>
        <taxon>Araneidae</taxon>
        <taxon>Araneus</taxon>
    </lineage>
</organism>
<evidence type="ECO:0000313" key="1">
    <source>
        <dbReference type="EMBL" id="GBL92415.1"/>
    </source>
</evidence>
<dbReference type="EMBL" id="BGPR01000086">
    <property type="protein sequence ID" value="GBL92415.1"/>
    <property type="molecule type" value="Genomic_DNA"/>
</dbReference>
<dbReference type="OrthoDB" id="6101485at2759"/>
<dbReference type="AlphaFoldDB" id="A0A4Y2BLY6"/>
<proteinExistence type="predicted"/>
<sequence>MYHRLFPNSAIASKFSCGEKKTAHYAALGILPYLENLLQKNLNKENFVLLFDESLNMMRQEKQMDIHVRYWHQNRVSTIYFNSVFLGHSRSSDIFEEFISAIAKLKFSKTIQILMDGPNVNWKFYSMLQDYYFKEFGKNLLNIGSCGLHIMHNAFKAVCIAKTWGIVDFFLTALYYLCKNSPSCRDDFLKESEGALPKKFIQHRWLENVPASESAINLLISIKTYIVSVDNQQNCKLCVCVKTHMSDNLLSVKLKVFHSIAKVLLSFFNKISD</sequence>
<dbReference type="PANTHER" id="PTHR37162:SF11">
    <property type="match status" value="1"/>
</dbReference>
<keyword evidence="2" id="KW-1185">Reference proteome</keyword>
<dbReference type="PANTHER" id="PTHR37162">
    <property type="entry name" value="HAT FAMILY DIMERISATION DOMAINCONTAINING PROTEIN-RELATED"/>
    <property type="match status" value="1"/>
</dbReference>
<gene>
    <name evidence="1" type="ORF">AVEN_174706_1</name>
</gene>
<dbReference type="Proteomes" id="UP000499080">
    <property type="component" value="Unassembled WGS sequence"/>
</dbReference>
<accession>A0A4Y2BLY6</accession>
<evidence type="ECO:0000313" key="2">
    <source>
        <dbReference type="Proteomes" id="UP000499080"/>
    </source>
</evidence>
<comment type="caution">
    <text evidence="1">The sequence shown here is derived from an EMBL/GenBank/DDBJ whole genome shotgun (WGS) entry which is preliminary data.</text>
</comment>
<reference evidence="1 2" key="1">
    <citation type="journal article" date="2019" name="Sci. Rep.">
        <title>Orb-weaving spider Araneus ventricosus genome elucidates the spidroin gene catalogue.</title>
        <authorList>
            <person name="Kono N."/>
            <person name="Nakamura H."/>
            <person name="Ohtoshi R."/>
            <person name="Moran D.A.P."/>
            <person name="Shinohara A."/>
            <person name="Yoshida Y."/>
            <person name="Fujiwara M."/>
            <person name="Mori M."/>
            <person name="Tomita M."/>
            <person name="Arakawa K."/>
        </authorList>
    </citation>
    <scope>NUCLEOTIDE SEQUENCE [LARGE SCALE GENOMIC DNA]</scope>
</reference>
<protein>
    <submittedName>
        <fullName evidence="1">Uncharacterized protein</fullName>
    </submittedName>
</protein>